<dbReference type="Gene3D" id="1.20.1070.10">
    <property type="entry name" value="Rhodopsin 7-helix transmembrane proteins"/>
    <property type="match status" value="1"/>
</dbReference>
<dbReference type="AlphaFoldDB" id="A0AAV1EHP2"/>
<comment type="caution">
    <text evidence="3">The sequence shown here is derived from an EMBL/GenBank/DDBJ whole genome shotgun (WGS) entry which is preliminary data.</text>
</comment>
<protein>
    <submittedName>
        <fullName evidence="3">Uncharacterized protein LOC121177444</fullName>
    </submittedName>
</protein>
<keyword evidence="2" id="KW-1133">Transmembrane helix</keyword>
<evidence type="ECO:0000256" key="2">
    <source>
        <dbReference type="SAM" id="Phobius"/>
    </source>
</evidence>
<feature type="transmembrane region" description="Helical" evidence="2">
    <location>
        <begin position="273"/>
        <end position="299"/>
    </location>
</feature>
<keyword evidence="4" id="KW-1185">Reference proteome</keyword>
<reference evidence="3" key="1">
    <citation type="submission" date="2023-08" db="EMBL/GenBank/DDBJ databases">
        <authorList>
            <person name="Alioto T."/>
            <person name="Alioto T."/>
            <person name="Gomez Garrido J."/>
        </authorList>
    </citation>
    <scope>NUCLEOTIDE SEQUENCE</scope>
</reference>
<keyword evidence="2" id="KW-0812">Transmembrane</keyword>
<proteinExistence type="predicted"/>
<dbReference type="Proteomes" id="UP001178508">
    <property type="component" value="Unassembled WGS sequence"/>
</dbReference>
<organism evidence="3 4">
    <name type="scientific">Xyrichtys novacula</name>
    <name type="common">Pearly razorfish</name>
    <name type="synonym">Hemipteronotus novacula</name>
    <dbReference type="NCBI Taxonomy" id="13765"/>
    <lineage>
        <taxon>Eukaryota</taxon>
        <taxon>Metazoa</taxon>
        <taxon>Chordata</taxon>
        <taxon>Craniata</taxon>
        <taxon>Vertebrata</taxon>
        <taxon>Euteleostomi</taxon>
        <taxon>Actinopterygii</taxon>
        <taxon>Neopterygii</taxon>
        <taxon>Teleostei</taxon>
        <taxon>Neoteleostei</taxon>
        <taxon>Acanthomorphata</taxon>
        <taxon>Eupercaria</taxon>
        <taxon>Labriformes</taxon>
        <taxon>Labridae</taxon>
        <taxon>Xyrichtys</taxon>
    </lineage>
</organism>
<sequence length="344" mass="37838">MKQKHKPATRPSGGGHWLTGSSSAVESAGNQGPPSTNQSLLQASEYIMSVNSTTFTNHALPPQTSNSSITQGLTCFHSRQAIFGVSALFCAHLSLLPVFILVFYVGYRGKRGQHSVSSPSDLFTYHAVALQLNEFLGFIMFCWGSFQYLIIIQLFGLNVTNIAVMGKDLFHLLTCVERYLAVVHPIFYRRLKQRNGVRITNISIACAWVLSFTTLVPVRESSTDLRFILIFILTTLFLASTSFCSISVLCTLKHQGPGKMGGNRERVDQSKQRAFNIIMAITGALLLKFGGGLVVYVMFKSRLFSDGCASMLLICWLDLPSTLVLPLLFLHRAGKLQCGKQAAG</sequence>
<feature type="compositionally biased region" description="Polar residues" evidence="1">
    <location>
        <begin position="19"/>
        <end position="36"/>
    </location>
</feature>
<feature type="transmembrane region" description="Helical" evidence="2">
    <location>
        <begin position="135"/>
        <end position="157"/>
    </location>
</feature>
<gene>
    <name evidence="3" type="ORF">XNOV1_A035214</name>
</gene>
<feature type="transmembrane region" description="Helical" evidence="2">
    <location>
        <begin position="311"/>
        <end position="330"/>
    </location>
</feature>
<accession>A0AAV1EHP2</accession>
<evidence type="ECO:0000256" key="1">
    <source>
        <dbReference type="SAM" id="MobiDB-lite"/>
    </source>
</evidence>
<evidence type="ECO:0000313" key="3">
    <source>
        <dbReference type="EMBL" id="CAJ1048235.1"/>
    </source>
</evidence>
<feature type="transmembrane region" description="Helical" evidence="2">
    <location>
        <begin position="228"/>
        <end position="252"/>
    </location>
</feature>
<dbReference type="EMBL" id="CAUIWU010000006">
    <property type="protein sequence ID" value="CAJ1048235.1"/>
    <property type="molecule type" value="Genomic_DNA"/>
</dbReference>
<keyword evidence="2" id="KW-0472">Membrane</keyword>
<evidence type="ECO:0000313" key="4">
    <source>
        <dbReference type="Proteomes" id="UP001178508"/>
    </source>
</evidence>
<name>A0AAV1EHP2_XYRNO</name>
<feature type="transmembrane region" description="Helical" evidence="2">
    <location>
        <begin position="199"/>
        <end position="216"/>
    </location>
</feature>
<feature type="transmembrane region" description="Helical" evidence="2">
    <location>
        <begin position="81"/>
        <end position="107"/>
    </location>
</feature>
<feature type="region of interest" description="Disordered" evidence="1">
    <location>
        <begin position="1"/>
        <end position="36"/>
    </location>
</feature>